<organism evidence="1 2">
    <name type="scientific">Vairimorpha necatrix</name>
    <dbReference type="NCBI Taxonomy" id="6039"/>
    <lineage>
        <taxon>Eukaryota</taxon>
        <taxon>Fungi</taxon>
        <taxon>Fungi incertae sedis</taxon>
        <taxon>Microsporidia</taxon>
        <taxon>Nosematidae</taxon>
        <taxon>Vairimorpha</taxon>
    </lineage>
</organism>
<dbReference type="GeneID" id="90539951"/>
<dbReference type="RefSeq" id="XP_065328292.1">
    <property type="nucleotide sequence ID" value="XM_065472220.1"/>
</dbReference>
<reference evidence="1" key="1">
    <citation type="journal article" date="2024" name="BMC Genomics">
        <title>Functional annotation of a divergent genome using sequence and structure-based similarity.</title>
        <authorList>
            <person name="Svedberg D."/>
            <person name="Winiger R.R."/>
            <person name="Berg A."/>
            <person name="Sharma H."/>
            <person name="Tellgren-Roth C."/>
            <person name="Debrunner-Vossbrinck B.A."/>
            <person name="Vossbrinck C.R."/>
            <person name="Barandun J."/>
        </authorList>
    </citation>
    <scope>NUCLEOTIDE SEQUENCE</scope>
    <source>
        <strain evidence="1">Illinois isolate</strain>
    </source>
</reference>
<gene>
    <name evidence="1" type="ORF">VNE69_01086</name>
</gene>
<accession>A0AAX4J8F8</accession>
<sequence>MQKLTASNENNADISTVEINKESKLCEEIDSKKEFNIFDIITIFDSLLEHMRFPMFSQRNWPGVNFGIFYQISRRDMDFDLYFKILNKMPHEVSFVRKRGSISYLIKSLADFTRGLYEDLLSRFYNCEELNLEAIKLSLVQYANIKFNHVYEYIFEQVFDHKNPELINREFRKIYKKNKRLCNEVPGLFARIVNKTSKFIKKLNQEELTYYDDSIEEYDQDGHSIQLRKSKKIAKVIFDTVAEQMTFPMKMQNNWPQEINGEEYEILKKDLSFDLYFKALTASSDRIICSGKQEALSLMVYSLAILTKWLHIDLEFLAGSIDFLDFEKIEIAIRIYTCIKMYEGNTYVFVQIFKYNNHKPIMSLCY</sequence>
<dbReference type="EMBL" id="CP142726">
    <property type="protein sequence ID" value="WUR02147.1"/>
    <property type="molecule type" value="Genomic_DNA"/>
</dbReference>
<dbReference type="Proteomes" id="UP001334084">
    <property type="component" value="Chromosome 1"/>
</dbReference>
<proteinExistence type="predicted"/>
<dbReference type="AlphaFoldDB" id="A0AAX4J8F8"/>
<evidence type="ECO:0000313" key="2">
    <source>
        <dbReference type="Proteomes" id="UP001334084"/>
    </source>
</evidence>
<evidence type="ECO:0000313" key="1">
    <source>
        <dbReference type="EMBL" id="WUR02147.1"/>
    </source>
</evidence>
<keyword evidence="2" id="KW-1185">Reference proteome</keyword>
<name>A0AAX4J8F8_9MICR</name>
<dbReference type="KEGG" id="vnx:VNE69_01086"/>
<protein>
    <submittedName>
        <fullName evidence="1">Uncharacterized protein</fullName>
    </submittedName>
</protein>